<gene>
    <name evidence="3" type="ORF">CA834_00830</name>
</gene>
<accession>A0A265UZG3</accession>
<evidence type="ECO:0008006" key="5">
    <source>
        <dbReference type="Google" id="ProtNLM"/>
    </source>
</evidence>
<comment type="caution">
    <text evidence="3">The sequence shown here is derived from an EMBL/GenBank/DDBJ whole genome shotgun (WGS) entry which is preliminary data.</text>
</comment>
<keyword evidence="4" id="KW-1185">Reference proteome</keyword>
<proteinExistence type="predicted"/>
<dbReference type="AlphaFoldDB" id="A0A265UZG3"/>
<dbReference type="RefSeq" id="WP_094966765.1">
    <property type="nucleotide sequence ID" value="NZ_NGJN01000001.1"/>
</dbReference>
<feature type="region of interest" description="Disordered" evidence="1">
    <location>
        <begin position="217"/>
        <end position="237"/>
    </location>
</feature>
<name>A0A265UZG3_9FLAO</name>
<protein>
    <recommendedName>
        <fullName evidence="5">Secretion system C-terminal sorting domain-containing protein</fullName>
    </recommendedName>
</protein>
<organism evidence="3 4">
    <name type="scientific">Winogradskyella aurantia</name>
    <dbReference type="NCBI Taxonomy" id="1915063"/>
    <lineage>
        <taxon>Bacteria</taxon>
        <taxon>Pseudomonadati</taxon>
        <taxon>Bacteroidota</taxon>
        <taxon>Flavobacteriia</taxon>
        <taxon>Flavobacteriales</taxon>
        <taxon>Flavobacteriaceae</taxon>
        <taxon>Winogradskyella</taxon>
    </lineage>
</organism>
<dbReference type="OrthoDB" id="1652165at2"/>
<feature type="signal peptide" evidence="2">
    <location>
        <begin position="1"/>
        <end position="22"/>
    </location>
</feature>
<feature type="compositionally biased region" description="Polar residues" evidence="1">
    <location>
        <begin position="217"/>
        <end position="227"/>
    </location>
</feature>
<sequence length="669" mass="72866">MKKITFAFLVFLSYLTLGFAEAKFNNATTDPNPSLVTPYNNELGLNSKTVISEIDKENGIEGLSGSVSAAPCTGTTITWDGANWSNGVGPDNTTPAVLNGDYNTAVNGSFTACSLLVNNTFNLNIQNGDFIDIEGSIVVDGTITVSSQGSVVQRDDLATITGTGTMQVTKRTAPMNNAFEYTYWSSPTANTTINVALSQGDINRRFLFNAQNYLDQTSETNNDNTTVAGPDDIDDDNNDWTPVIGTDVMQAGVGYASTHDPTLFASTPGTPPYQFDYIFEGPFNNGVITVPVYRNDSYLLDNNWNFIGNPYPSAIDVNAFFAENAQPLNANGAMDGVIHFWSHDTDPDANNNGNQNINFDQGDYATINTVGGIGPSNDGQSPNGFIPSGQGFFVAMSDAVTPTTVSGDIATSEVVFNNSMRVTGNNNQFFRNPNPDNKLWINLTSDDGIFSQILIGYVNDATAGYDGNYIDAPRHLGTDISTRLYSSIEDSTKKFVIQGKATTDLSLDEIIPLGISTTLESPTIYNISIAQLQGQFLNDNSIYIKDNLLDTIHNLKESDYNFTSEAGEFNDRFEIVFQESALNINTIEIGSSDLSIVELNDGRVEFTIRKNLTIQEVVIQDLVGREIYRLSGHSSVEIYNLDKLTQAAYIAQVRLSNGQIITKKAIKRR</sequence>
<feature type="chain" id="PRO_5012718066" description="Secretion system C-terminal sorting domain-containing protein" evidence="2">
    <location>
        <begin position="23"/>
        <end position="669"/>
    </location>
</feature>
<reference evidence="3 4" key="1">
    <citation type="submission" date="2017-05" db="EMBL/GenBank/DDBJ databases">
        <title>The draft genome sequence of Idiomarina salinarum WNB302.</title>
        <authorList>
            <person name="Sun Y."/>
            <person name="Chen B."/>
            <person name="Du Z."/>
        </authorList>
    </citation>
    <scope>NUCLEOTIDE SEQUENCE [LARGE SCALE GENOMIC DNA]</scope>
    <source>
        <strain evidence="3 4">WNB302</strain>
    </source>
</reference>
<dbReference type="Proteomes" id="UP000216840">
    <property type="component" value="Unassembled WGS sequence"/>
</dbReference>
<evidence type="ECO:0000313" key="3">
    <source>
        <dbReference type="EMBL" id="OZV70690.1"/>
    </source>
</evidence>
<dbReference type="EMBL" id="NGJN01000001">
    <property type="protein sequence ID" value="OZV70690.1"/>
    <property type="molecule type" value="Genomic_DNA"/>
</dbReference>
<evidence type="ECO:0000256" key="2">
    <source>
        <dbReference type="SAM" id="SignalP"/>
    </source>
</evidence>
<evidence type="ECO:0000313" key="4">
    <source>
        <dbReference type="Proteomes" id="UP000216840"/>
    </source>
</evidence>
<evidence type="ECO:0000256" key="1">
    <source>
        <dbReference type="SAM" id="MobiDB-lite"/>
    </source>
</evidence>
<keyword evidence="2" id="KW-0732">Signal</keyword>